<protein>
    <submittedName>
        <fullName evidence="2">Uncharacterized protein</fullName>
    </submittedName>
</protein>
<sequence>MSLVPHSTHTTESTRYEQGVSELVQNPAEDSLVINVSKTKELCCTGRVRHQSFFLNCKSFKYLSIELHKCHFPAREPNQQQGSPTSLPAEETISFPRQQKRFRFGLHVTY</sequence>
<keyword evidence="3" id="KW-1185">Reference proteome</keyword>
<evidence type="ECO:0000256" key="1">
    <source>
        <dbReference type="SAM" id="MobiDB-lite"/>
    </source>
</evidence>
<proteinExistence type="predicted"/>
<evidence type="ECO:0000313" key="3">
    <source>
        <dbReference type="Proteomes" id="UP001482620"/>
    </source>
</evidence>
<name>A0ABV0VI22_9TELE</name>
<feature type="region of interest" description="Disordered" evidence="1">
    <location>
        <begin position="1"/>
        <end position="21"/>
    </location>
</feature>
<dbReference type="EMBL" id="JAHRIQ010106448">
    <property type="protein sequence ID" value="MEQ2256101.1"/>
    <property type="molecule type" value="Genomic_DNA"/>
</dbReference>
<evidence type="ECO:0000313" key="2">
    <source>
        <dbReference type="EMBL" id="MEQ2256101.1"/>
    </source>
</evidence>
<gene>
    <name evidence="2" type="ORF">ILYODFUR_020855</name>
</gene>
<reference evidence="2 3" key="1">
    <citation type="submission" date="2021-06" db="EMBL/GenBank/DDBJ databases">
        <authorList>
            <person name="Palmer J.M."/>
        </authorList>
    </citation>
    <scope>NUCLEOTIDE SEQUENCE [LARGE SCALE GENOMIC DNA]</scope>
    <source>
        <strain evidence="3">if_2019</strain>
        <tissue evidence="2">Muscle</tissue>
    </source>
</reference>
<organism evidence="2 3">
    <name type="scientific">Ilyodon furcidens</name>
    <name type="common">goldbreast splitfin</name>
    <dbReference type="NCBI Taxonomy" id="33524"/>
    <lineage>
        <taxon>Eukaryota</taxon>
        <taxon>Metazoa</taxon>
        <taxon>Chordata</taxon>
        <taxon>Craniata</taxon>
        <taxon>Vertebrata</taxon>
        <taxon>Euteleostomi</taxon>
        <taxon>Actinopterygii</taxon>
        <taxon>Neopterygii</taxon>
        <taxon>Teleostei</taxon>
        <taxon>Neoteleostei</taxon>
        <taxon>Acanthomorphata</taxon>
        <taxon>Ovalentaria</taxon>
        <taxon>Atherinomorphae</taxon>
        <taxon>Cyprinodontiformes</taxon>
        <taxon>Goodeidae</taxon>
        <taxon>Ilyodon</taxon>
    </lineage>
</organism>
<dbReference type="Proteomes" id="UP001482620">
    <property type="component" value="Unassembled WGS sequence"/>
</dbReference>
<feature type="compositionally biased region" description="Polar residues" evidence="1">
    <location>
        <begin position="1"/>
        <end position="13"/>
    </location>
</feature>
<accession>A0ABV0VI22</accession>
<comment type="caution">
    <text evidence="2">The sequence shown here is derived from an EMBL/GenBank/DDBJ whole genome shotgun (WGS) entry which is preliminary data.</text>
</comment>